<dbReference type="OrthoDB" id="6516094at2759"/>
<accession>A0A7R9LIE1</accession>
<name>A0A7R9LIE1_9ACAR</name>
<dbReference type="EMBL" id="CAJPIZ010024532">
    <property type="protein sequence ID" value="CAG2118498.1"/>
    <property type="molecule type" value="Genomic_DNA"/>
</dbReference>
<keyword evidence="1" id="KW-1133">Transmembrane helix</keyword>
<keyword evidence="1" id="KW-0472">Membrane</keyword>
<evidence type="ECO:0000256" key="1">
    <source>
        <dbReference type="SAM" id="Phobius"/>
    </source>
</evidence>
<dbReference type="Proteomes" id="UP000759131">
    <property type="component" value="Unassembled WGS sequence"/>
</dbReference>
<feature type="non-terminal residue" evidence="2">
    <location>
        <position position="1"/>
    </location>
</feature>
<keyword evidence="1" id="KW-0812">Transmembrane</keyword>
<proteinExistence type="predicted"/>
<evidence type="ECO:0000313" key="2">
    <source>
        <dbReference type="EMBL" id="CAD7640979.1"/>
    </source>
</evidence>
<dbReference type="AlphaFoldDB" id="A0A7R9LIE1"/>
<feature type="transmembrane region" description="Helical" evidence="1">
    <location>
        <begin position="73"/>
        <end position="91"/>
    </location>
</feature>
<reference evidence="2" key="1">
    <citation type="submission" date="2020-11" db="EMBL/GenBank/DDBJ databases">
        <authorList>
            <person name="Tran Van P."/>
        </authorList>
    </citation>
    <scope>NUCLEOTIDE SEQUENCE</scope>
</reference>
<dbReference type="EMBL" id="OC879107">
    <property type="protein sequence ID" value="CAD7640979.1"/>
    <property type="molecule type" value="Genomic_DNA"/>
</dbReference>
<organism evidence="2">
    <name type="scientific">Medioppia subpectinata</name>
    <dbReference type="NCBI Taxonomy" id="1979941"/>
    <lineage>
        <taxon>Eukaryota</taxon>
        <taxon>Metazoa</taxon>
        <taxon>Ecdysozoa</taxon>
        <taxon>Arthropoda</taxon>
        <taxon>Chelicerata</taxon>
        <taxon>Arachnida</taxon>
        <taxon>Acari</taxon>
        <taxon>Acariformes</taxon>
        <taxon>Sarcoptiformes</taxon>
        <taxon>Oribatida</taxon>
        <taxon>Brachypylina</taxon>
        <taxon>Oppioidea</taxon>
        <taxon>Oppiidae</taxon>
        <taxon>Medioppia</taxon>
    </lineage>
</organism>
<evidence type="ECO:0000313" key="3">
    <source>
        <dbReference type="Proteomes" id="UP000759131"/>
    </source>
</evidence>
<keyword evidence="3" id="KW-1185">Reference proteome</keyword>
<gene>
    <name evidence="2" type="ORF">OSB1V03_LOCUS18449</name>
</gene>
<protein>
    <submittedName>
        <fullName evidence="2">Uncharacterized protein</fullName>
    </submittedName>
</protein>
<sequence>QCRPNYRFDATAQACLAFNCTKDSDCWTNGDENRECIEGVCECNFQEDSESTKCYLSLYSLFRIKNYTTRKEGLLLCTIFIIPSIAIYCLYNEAKKRRIKRLLRQRIMEKNQMNINYLYLTKNQELKDVPQKS</sequence>